<evidence type="ECO:0000313" key="2">
    <source>
        <dbReference type="EMBL" id="KAF2098432.1"/>
    </source>
</evidence>
<feature type="region of interest" description="Disordered" evidence="1">
    <location>
        <begin position="191"/>
        <end position="210"/>
    </location>
</feature>
<dbReference type="AlphaFoldDB" id="A0A9P4IH86"/>
<protein>
    <submittedName>
        <fullName evidence="2">Uncharacterized protein</fullName>
    </submittedName>
</protein>
<name>A0A9P4IH86_9PEZI</name>
<keyword evidence="3" id="KW-1185">Reference proteome</keyword>
<proteinExistence type="predicted"/>
<dbReference type="Proteomes" id="UP000799772">
    <property type="component" value="Unassembled WGS sequence"/>
</dbReference>
<reference evidence="2" key="1">
    <citation type="journal article" date="2020" name="Stud. Mycol.">
        <title>101 Dothideomycetes genomes: a test case for predicting lifestyles and emergence of pathogens.</title>
        <authorList>
            <person name="Haridas S."/>
            <person name="Albert R."/>
            <person name="Binder M."/>
            <person name="Bloem J."/>
            <person name="Labutti K."/>
            <person name="Salamov A."/>
            <person name="Andreopoulos B."/>
            <person name="Baker S."/>
            <person name="Barry K."/>
            <person name="Bills G."/>
            <person name="Bluhm B."/>
            <person name="Cannon C."/>
            <person name="Castanera R."/>
            <person name="Culley D."/>
            <person name="Daum C."/>
            <person name="Ezra D."/>
            <person name="Gonzalez J."/>
            <person name="Henrissat B."/>
            <person name="Kuo A."/>
            <person name="Liang C."/>
            <person name="Lipzen A."/>
            <person name="Lutzoni F."/>
            <person name="Magnuson J."/>
            <person name="Mondo S."/>
            <person name="Nolan M."/>
            <person name="Ohm R."/>
            <person name="Pangilinan J."/>
            <person name="Park H.-J."/>
            <person name="Ramirez L."/>
            <person name="Alfaro M."/>
            <person name="Sun H."/>
            <person name="Tritt A."/>
            <person name="Yoshinaga Y."/>
            <person name="Zwiers L.-H."/>
            <person name="Turgeon B."/>
            <person name="Goodwin S."/>
            <person name="Spatafora J."/>
            <person name="Crous P."/>
            <person name="Grigoriev I."/>
        </authorList>
    </citation>
    <scope>NUCLEOTIDE SEQUENCE</scope>
    <source>
        <strain evidence="2">CBS 133067</strain>
    </source>
</reference>
<feature type="region of interest" description="Disordered" evidence="1">
    <location>
        <begin position="1"/>
        <end position="26"/>
    </location>
</feature>
<comment type="caution">
    <text evidence="2">The sequence shown here is derived from an EMBL/GenBank/DDBJ whole genome shotgun (WGS) entry which is preliminary data.</text>
</comment>
<sequence length="281" mass="30437">MVTRATCHVPRSAKPHKGSKENNNTFTLTPHHNNFIDTTTCRSIYPTSTSNSWKICIRPTYAIDALESAMVLKTPGSIAGINAGIAGNLFMSGFHATGISLFLDSRPTKGNLAQMLRNTSRGCPGEKKEYRAIGARKRRNAGAGQSGGPQGKETTRVLYGSAEIAYGKGQISRDELVSGIGLQLPLQEITRSQEKTQKPEPSPMPQPIVTSGDAADAQLISSLRDSGLAEEKIQAILQNGKKVVQERRVAEERRIAEEKAKQLFRVRLQAAGLPGTDEIVD</sequence>
<accession>A0A9P4IH86</accession>
<organism evidence="2 3">
    <name type="scientific">Rhizodiscina lignyota</name>
    <dbReference type="NCBI Taxonomy" id="1504668"/>
    <lineage>
        <taxon>Eukaryota</taxon>
        <taxon>Fungi</taxon>
        <taxon>Dikarya</taxon>
        <taxon>Ascomycota</taxon>
        <taxon>Pezizomycotina</taxon>
        <taxon>Dothideomycetes</taxon>
        <taxon>Pleosporomycetidae</taxon>
        <taxon>Aulographales</taxon>
        <taxon>Rhizodiscinaceae</taxon>
        <taxon>Rhizodiscina</taxon>
    </lineage>
</organism>
<evidence type="ECO:0000256" key="1">
    <source>
        <dbReference type="SAM" id="MobiDB-lite"/>
    </source>
</evidence>
<gene>
    <name evidence="2" type="ORF">NA57DRAFT_56103</name>
</gene>
<dbReference type="EMBL" id="ML978126">
    <property type="protein sequence ID" value="KAF2098432.1"/>
    <property type="molecule type" value="Genomic_DNA"/>
</dbReference>
<evidence type="ECO:0000313" key="3">
    <source>
        <dbReference type="Proteomes" id="UP000799772"/>
    </source>
</evidence>